<name>A0ABQ3ZE03_9ACTN</name>
<dbReference type="RefSeq" id="WP_203735901.1">
    <property type="nucleotide sequence ID" value="NZ_BAAATX010000069.1"/>
</dbReference>
<comment type="caution">
    <text evidence="1">The sequence shown here is derived from an EMBL/GenBank/DDBJ whole genome shotgun (WGS) entry which is preliminary data.</text>
</comment>
<dbReference type="Proteomes" id="UP000637628">
    <property type="component" value="Unassembled WGS sequence"/>
</dbReference>
<gene>
    <name evidence="1" type="ORF">Adu01nite_94160</name>
</gene>
<accession>A0ABQ3ZE03</accession>
<reference evidence="1 2" key="1">
    <citation type="submission" date="2021-01" db="EMBL/GenBank/DDBJ databases">
        <title>Whole genome shotgun sequence of Actinoplanes durhamensis NBRC 14914.</title>
        <authorList>
            <person name="Komaki H."/>
            <person name="Tamura T."/>
        </authorList>
    </citation>
    <scope>NUCLEOTIDE SEQUENCE [LARGE SCALE GENOMIC DNA]</scope>
    <source>
        <strain evidence="1 2">NBRC 14914</strain>
    </source>
</reference>
<protein>
    <submittedName>
        <fullName evidence="1">Uncharacterized protein</fullName>
    </submittedName>
</protein>
<evidence type="ECO:0000313" key="1">
    <source>
        <dbReference type="EMBL" id="GIE08066.1"/>
    </source>
</evidence>
<proteinExistence type="predicted"/>
<dbReference type="EMBL" id="BOML01000100">
    <property type="protein sequence ID" value="GIE08066.1"/>
    <property type="molecule type" value="Genomic_DNA"/>
</dbReference>
<organism evidence="1 2">
    <name type="scientific">Paractinoplanes durhamensis</name>
    <dbReference type="NCBI Taxonomy" id="113563"/>
    <lineage>
        <taxon>Bacteria</taxon>
        <taxon>Bacillati</taxon>
        <taxon>Actinomycetota</taxon>
        <taxon>Actinomycetes</taxon>
        <taxon>Micromonosporales</taxon>
        <taxon>Micromonosporaceae</taxon>
        <taxon>Paractinoplanes</taxon>
    </lineage>
</organism>
<evidence type="ECO:0000313" key="2">
    <source>
        <dbReference type="Proteomes" id="UP000637628"/>
    </source>
</evidence>
<sequence length="69" mass="7742">MTTRTDGDVVPEVHEVSAEEGAALFDRTARRLLGVSGEEFLARWDRGDYADEQENMNVTKVAMLIPFAR</sequence>
<keyword evidence="2" id="KW-1185">Reference proteome</keyword>